<reference evidence="1 2" key="1">
    <citation type="submission" date="2016-07" db="EMBL/GenBank/DDBJ databases">
        <title>Draft genome of Scalindua rubra, obtained from a brine-seawater interface in the Red Sea, sheds light on salt adaptation in anammox bacteria.</title>
        <authorList>
            <person name="Speth D.R."/>
            <person name="Lagkouvardos I."/>
            <person name="Wang Y."/>
            <person name="Qian P.-Y."/>
            <person name="Dutilh B.E."/>
            <person name="Jetten M.S."/>
        </authorList>
    </citation>
    <scope>NUCLEOTIDE SEQUENCE [LARGE SCALE GENOMIC DNA]</scope>
    <source>
        <strain evidence="1">BSI-1</strain>
    </source>
</reference>
<dbReference type="AlphaFoldDB" id="A0A1E3X870"/>
<protein>
    <submittedName>
        <fullName evidence="1">Uncharacterized protein</fullName>
    </submittedName>
</protein>
<comment type="caution">
    <text evidence="1">The sequence shown here is derived from an EMBL/GenBank/DDBJ whole genome shotgun (WGS) entry which is preliminary data.</text>
</comment>
<organism evidence="1 2">
    <name type="scientific">Candidatus Scalindua rubra</name>
    <dbReference type="NCBI Taxonomy" id="1872076"/>
    <lineage>
        <taxon>Bacteria</taxon>
        <taxon>Pseudomonadati</taxon>
        <taxon>Planctomycetota</taxon>
        <taxon>Candidatus Brocadiia</taxon>
        <taxon>Candidatus Brocadiales</taxon>
        <taxon>Candidatus Scalinduaceae</taxon>
        <taxon>Candidatus Scalindua</taxon>
    </lineage>
</organism>
<name>A0A1E3X870_9BACT</name>
<dbReference type="EMBL" id="MAYW01000093">
    <property type="protein sequence ID" value="ODS31808.1"/>
    <property type="molecule type" value="Genomic_DNA"/>
</dbReference>
<evidence type="ECO:0000313" key="2">
    <source>
        <dbReference type="Proteomes" id="UP000094056"/>
    </source>
</evidence>
<dbReference type="Proteomes" id="UP000094056">
    <property type="component" value="Unassembled WGS sequence"/>
</dbReference>
<accession>A0A1E3X870</accession>
<proteinExistence type="predicted"/>
<gene>
    <name evidence="1" type="ORF">SCARUB_03056</name>
</gene>
<sequence length="110" mass="12612">MLLKVAGNFIGMGEGIDDKQEYLNCAVSAWNIACTKGNDRKQGIKEYMNEYKKMNPTFTKEDFKDEEENIRLLIQQKDKLYPDVNIQIANATIQEIEGKNHVTVASIRIE</sequence>
<evidence type="ECO:0000313" key="1">
    <source>
        <dbReference type="EMBL" id="ODS31808.1"/>
    </source>
</evidence>